<dbReference type="EMBL" id="JAPEVA010000212">
    <property type="protein sequence ID" value="KAJ4392707.1"/>
    <property type="molecule type" value="Genomic_DNA"/>
</dbReference>
<reference evidence="2" key="1">
    <citation type="submission" date="2022-10" db="EMBL/GenBank/DDBJ databases">
        <title>Tapping the CABI collections for fungal endophytes: first genome assemblies for Collariella, Neodidymelliopsis, Ascochyta clinopodiicola, Didymella pomorum, Didymosphaeria variabile, Neocosmospora piperis and Neocucurbitaria cava.</title>
        <authorList>
            <person name="Hill R."/>
        </authorList>
    </citation>
    <scope>NUCLEOTIDE SEQUENCE</scope>
    <source>
        <strain evidence="2">IMI 355091</strain>
    </source>
</reference>
<dbReference type="PANTHER" id="PTHR24148">
    <property type="entry name" value="ANKYRIN REPEAT DOMAIN-CONTAINING PROTEIN 39 HOMOLOG-RELATED"/>
    <property type="match status" value="1"/>
</dbReference>
<dbReference type="OrthoDB" id="194358at2759"/>
<dbReference type="AlphaFoldDB" id="A0A9W8YVN6"/>
<dbReference type="Proteomes" id="UP001140510">
    <property type="component" value="Unassembled WGS sequence"/>
</dbReference>
<dbReference type="InterPro" id="IPR052895">
    <property type="entry name" value="HetReg/Transcr_Mod"/>
</dbReference>
<evidence type="ECO:0000313" key="3">
    <source>
        <dbReference type="Proteomes" id="UP001140510"/>
    </source>
</evidence>
<accession>A0A9W8YVN6</accession>
<keyword evidence="1" id="KW-1133">Transmembrane helix</keyword>
<keyword evidence="1" id="KW-0812">Transmembrane</keyword>
<dbReference type="PANTHER" id="PTHR24148:SF64">
    <property type="entry name" value="HETEROKARYON INCOMPATIBILITY DOMAIN-CONTAINING PROTEIN"/>
    <property type="match status" value="1"/>
</dbReference>
<evidence type="ECO:0000256" key="1">
    <source>
        <dbReference type="SAM" id="Phobius"/>
    </source>
</evidence>
<organism evidence="2 3">
    <name type="scientific">Didymella pomorum</name>
    <dbReference type="NCBI Taxonomy" id="749634"/>
    <lineage>
        <taxon>Eukaryota</taxon>
        <taxon>Fungi</taxon>
        <taxon>Dikarya</taxon>
        <taxon>Ascomycota</taxon>
        <taxon>Pezizomycotina</taxon>
        <taxon>Dothideomycetes</taxon>
        <taxon>Pleosporomycetidae</taxon>
        <taxon>Pleosporales</taxon>
        <taxon>Pleosporineae</taxon>
        <taxon>Didymellaceae</taxon>
        <taxon>Didymella</taxon>
    </lineage>
</organism>
<evidence type="ECO:0008006" key="4">
    <source>
        <dbReference type="Google" id="ProtNLM"/>
    </source>
</evidence>
<gene>
    <name evidence="2" type="ORF">N0V91_011301</name>
</gene>
<proteinExistence type="predicted"/>
<keyword evidence="1" id="KW-0472">Membrane</keyword>
<name>A0A9W8YVN6_9PLEO</name>
<feature type="transmembrane region" description="Helical" evidence="1">
    <location>
        <begin position="445"/>
        <end position="464"/>
    </location>
</feature>
<comment type="caution">
    <text evidence="2">The sequence shown here is derived from an EMBL/GenBank/DDBJ whole genome shotgun (WGS) entry which is preliminary data.</text>
</comment>
<keyword evidence="3" id="KW-1185">Reference proteome</keyword>
<protein>
    <recommendedName>
        <fullName evidence="4">Heterokaryon incompatibility domain-containing protein</fullName>
    </recommendedName>
</protein>
<evidence type="ECO:0000313" key="2">
    <source>
        <dbReference type="EMBL" id="KAJ4392707.1"/>
    </source>
</evidence>
<sequence length="491" mass="56375">MSAIYSRSQRVIVWLNDDTGDCLKAAKAFRDPTDIVALSTILSNEYFSRLWIVQEMLLTPEICIFTSGNTWISWESIWSITKDVNLGKRKLTTEEASAWERISPNTQKLIRMTGNTGQRKESRELLDILSFSANTCYDPRDKVYGLMSLFEVEDKLKVDYDKPVFDVFVDVVMAFHAIIKFAYGRGYVQWLDVTQKVGINMGVDNRDVAALFAFLELVLPLETYSIRQNRVSAPPLVSTVGVEVRMDTTGLHPTSKKSPDSPRLDNLDAENRAAIDRAILSVEKSLEESSMPPTSIETAADVVDTPPSEDKDQNDEVISRFEYNFVDEIFRYQRERERRDSLHNEQRWDFTAGSIAELVSLQDEGLQLSWYYEHEGRKRRYTRPPGWQYIFRLPPLTMARIMRQCGKERTSFTDATTHQRRKLGKKANKRVDRAVQKLVLGRKSLVFFLITCIALLAIILIASFAMKLDLYTACLMLGIWGISRIIQRQTV</sequence>